<reference evidence="2" key="1">
    <citation type="submission" date="2019-08" db="EMBL/GenBank/DDBJ databases">
        <authorList>
            <person name="Kucharzyk K."/>
            <person name="Murdoch R.W."/>
            <person name="Higgins S."/>
            <person name="Loffler F."/>
        </authorList>
    </citation>
    <scope>NUCLEOTIDE SEQUENCE</scope>
</reference>
<name>A0A644WGW2_9ZZZZ</name>
<sequence length="53" mass="6195">MSNAGTVTHKQAVEKATQEFEKNRRKEMLQYESDFDRAVKEMKSQADDENKTD</sequence>
<evidence type="ECO:0000256" key="1">
    <source>
        <dbReference type="SAM" id="MobiDB-lite"/>
    </source>
</evidence>
<feature type="region of interest" description="Disordered" evidence="1">
    <location>
        <begin position="1"/>
        <end position="32"/>
    </location>
</feature>
<evidence type="ECO:0000313" key="2">
    <source>
        <dbReference type="EMBL" id="MPM02701.1"/>
    </source>
</evidence>
<dbReference type="EMBL" id="VSSQ01000890">
    <property type="protein sequence ID" value="MPM02701.1"/>
    <property type="molecule type" value="Genomic_DNA"/>
</dbReference>
<feature type="compositionally biased region" description="Basic and acidic residues" evidence="1">
    <location>
        <begin position="11"/>
        <end position="32"/>
    </location>
</feature>
<dbReference type="AlphaFoldDB" id="A0A644WGW2"/>
<gene>
    <name evidence="2" type="ORF">SDC9_48956</name>
</gene>
<proteinExistence type="predicted"/>
<organism evidence="2">
    <name type="scientific">bioreactor metagenome</name>
    <dbReference type="NCBI Taxonomy" id="1076179"/>
    <lineage>
        <taxon>unclassified sequences</taxon>
        <taxon>metagenomes</taxon>
        <taxon>ecological metagenomes</taxon>
    </lineage>
</organism>
<protein>
    <submittedName>
        <fullName evidence="2">Uncharacterized protein</fullName>
    </submittedName>
</protein>
<accession>A0A644WGW2</accession>
<comment type="caution">
    <text evidence="2">The sequence shown here is derived from an EMBL/GenBank/DDBJ whole genome shotgun (WGS) entry which is preliminary data.</text>
</comment>